<evidence type="ECO:0000313" key="8">
    <source>
        <dbReference type="EMBL" id="MEE3849662.1"/>
    </source>
</evidence>
<evidence type="ECO:0000256" key="6">
    <source>
        <dbReference type="ARBA" id="ARBA00023033"/>
    </source>
</evidence>
<name>A0ABU7M973_9ACTN</name>
<dbReference type="InterPro" id="IPR017972">
    <property type="entry name" value="Cyt_P450_CS"/>
</dbReference>
<keyword evidence="5 7" id="KW-0408">Iron</keyword>
<dbReference type="Gene3D" id="1.10.630.10">
    <property type="entry name" value="Cytochrome P450"/>
    <property type="match status" value="1"/>
</dbReference>
<dbReference type="Proteomes" id="UP001347146">
    <property type="component" value="Unassembled WGS sequence"/>
</dbReference>
<comment type="caution">
    <text evidence="8">The sequence shown here is derived from an EMBL/GenBank/DDBJ whole genome shotgun (WGS) entry which is preliminary data.</text>
</comment>
<dbReference type="Pfam" id="PF00067">
    <property type="entry name" value="p450"/>
    <property type="match status" value="1"/>
</dbReference>
<dbReference type="InterPro" id="IPR001128">
    <property type="entry name" value="Cyt_P450"/>
</dbReference>
<dbReference type="PANTHER" id="PTHR46696:SF6">
    <property type="entry name" value="P450, PUTATIVE (EUROFUNG)-RELATED"/>
    <property type="match status" value="1"/>
</dbReference>
<evidence type="ECO:0000256" key="3">
    <source>
        <dbReference type="ARBA" id="ARBA00022723"/>
    </source>
</evidence>
<keyword evidence="6 7" id="KW-0503">Monooxygenase</keyword>
<comment type="similarity">
    <text evidence="1 7">Belongs to the cytochrome P450 family.</text>
</comment>
<dbReference type="PROSITE" id="PS00086">
    <property type="entry name" value="CYTOCHROME_P450"/>
    <property type="match status" value="1"/>
</dbReference>
<proteinExistence type="inferred from homology"/>
<evidence type="ECO:0000256" key="7">
    <source>
        <dbReference type="RuleBase" id="RU000461"/>
    </source>
</evidence>
<keyword evidence="4 7" id="KW-0560">Oxidoreductase</keyword>
<dbReference type="InterPro" id="IPR002397">
    <property type="entry name" value="Cyt_P450_B"/>
</dbReference>
<dbReference type="RefSeq" id="WP_330431285.1">
    <property type="nucleotide sequence ID" value="NZ_JAZDUF010000001.1"/>
</dbReference>
<keyword evidence="2 7" id="KW-0349">Heme</keyword>
<keyword evidence="9" id="KW-1185">Reference proteome</keyword>
<dbReference type="InterPro" id="IPR036396">
    <property type="entry name" value="Cyt_P450_sf"/>
</dbReference>
<evidence type="ECO:0000256" key="5">
    <source>
        <dbReference type="ARBA" id="ARBA00023004"/>
    </source>
</evidence>
<evidence type="ECO:0000256" key="4">
    <source>
        <dbReference type="ARBA" id="ARBA00023002"/>
    </source>
</evidence>
<protein>
    <submittedName>
        <fullName evidence="8">Cytochrome P450</fullName>
    </submittedName>
</protein>
<evidence type="ECO:0000256" key="1">
    <source>
        <dbReference type="ARBA" id="ARBA00010617"/>
    </source>
</evidence>
<dbReference type="PRINTS" id="PR00359">
    <property type="entry name" value="BP450"/>
</dbReference>
<sequence>MSFNEVVETYPFPRDSRCPMRPSGEYARRRDEEPLNRLGLGRDRDPWLVTRYRDAVSVLGDAGRFSSNPAADGFPRRGGNTDLLVGRFLFTQDPPKHTRLRGVLTEEFSVSRVNGYREMVTRVVAQTLDEFVSGKSSGDFVSEVAFRIPGHVMFEVLGMPHQDRGRFLDWITQCLGPVGSVPTDQASAAARAYQAYVDDFLAYRERTPSDDVIGRLVRNALEPGLVTREELLDLIQALITGGFDTTAHTMAMGTFALLTNPDQLALLRNDPSLAGNAVEEILRTTAVTHTGRRRVATEDVLIGDQEISAGDGVIVSQDAVNRDDAVFAEPDVFDITRKGARRHMTFGFGIHLCLGSPLARMELQEVFGTLFAKIPTLELAVPEADVEVVADATILGLESLQVRW</sequence>
<organism evidence="8 9">
    <name type="scientific">Gordonia sesuvii</name>
    <dbReference type="NCBI Taxonomy" id="3116777"/>
    <lineage>
        <taxon>Bacteria</taxon>
        <taxon>Bacillati</taxon>
        <taxon>Actinomycetota</taxon>
        <taxon>Actinomycetes</taxon>
        <taxon>Mycobacteriales</taxon>
        <taxon>Gordoniaceae</taxon>
        <taxon>Gordonia</taxon>
    </lineage>
</organism>
<evidence type="ECO:0000313" key="9">
    <source>
        <dbReference type="Proteomes" id="UP001347146"/>
    </source>
</evidence>
<dbReference type="PRINTS" id="PR00385">
    <property type="entry name" value="P450"/>
</dbReference>
<evidence type="ECO:0000256" key="2">
    <source>
        <dbReference type="ARBA" id="ARBA00022617"/>
    </source>
</evidence>
<reference evidence="8 9" key="1">
    <citation type="submission" date="2024-01" db="EMBL/GenBank/DDBJ databases">
        <title>Draft genome sequence of Gordonia sp. LSe1-13.</title>
        <authorList>
            <person name="Suphannarot A."/>
            <person name="Mingma R."/>
        </authorList>
    </citation>
    <scope>NUCLEOTIDE SEQUENCE [LARGE SCALE GENOMIC DNA]</scope>
    <source>
        <strain evidence="8 9">LSe1-13</strain>
    </source>
</reference>
<keyword evidence="3 7" id="KW-0479">Metal-binding</keyword>
<accession>A0ABU7M973</accession>
<dbReference type="EMBL" id="JAZDUF010000001">
    <property type="protein sequence ID" value="MEE3849662.1"/>
    <property type="molecule type" value="Genomic_DNA"/>
</dbReference>
<dbReference type="PANTHER" id="PTHR46696">
    <property type="entry name" value="P450, PUTATIVE (EUROFUNG)-RELATED"/>
    <property type="match status" value="1"/>
</dbReference>
<gene>
    <name evidence="8" type="ORF">VZC37_04925</name>
</gene>
<dbReference type="CDD" id="cd11030">
    <property type="entry name" value="CYP105-like"/>
    <property type="match status" value="1"/>
</dbReference>
<dbReference type="SUPFAM" id="SSF48264">
    <property type="entry name" value="Cytochrome P450"/>
    <property type="match status" value="1"/>
</dbReference>